<feature type="domain" description="HAM1-like C-terminal" evidence="2">
    <location>
        <begin position="648"/>
        <end position="709"/>
    </location>
</feature>
<dbReference type="Pfam" id="PF14613">
    <property type="entry name" value="HAM1_C"/>
    <property type="match status" value="1"/>
</dbReference>
<evidence type="ECO:0000313" key="4">
    <source>
        <dbReference type="EMBL" id="KAF9966158.1"/>
    </source>
</evidence>
<feature type="domain" description="HAM1-like N-terminal" evidence="3">
    <location>
        <begin position="27"/>
        <end position="632"/>
    </location>
</feature>
<protein>
    <submittedName>
        <fullName evidence="4">Uncharacterized protein</fullName>
    </submittedName>
</protein>
<evidence type="ECO:0000313" key="5">
    <source>
        <dbReference type="Proteomes" id="UP000738359"/>
    </source>
</evidence>
<feature type="compositionally biased region" description="Basic and acidic residues" evidence="1">
    <location>
        <begin position="733"/>
        <end position="745"/>
    </location>
</feature>
<keyword evidence="5" id="KW-1185">Reference proteome</keyword>
<dbReference type="PANTHER" id="PTHR31138">
    <property type="entry name" value="CHROMOSOME 19, WHOLE GENOME SHOTGUN SEQUENCE"/>
    <property type="match status" value="1"/>
</dbReference>
<dbReference type="InterPro" id="IPR027842">
    <property type="entry name" value="HAM1-like_C"/>
</dbReference>
<evidence type="ECO:0000259" key="2">
    <source>
        <dbReference type="Pfam" id="PF14613"/>
    </source>
</evidence>
<dbReference type="Pfam" id="PF19343">
    <property type="entry name" value="HAM1_N"/>
    <property type="match status" value="1"/>
</dbReference>
<dbReference type="AlphaFoldDB" id="A0A9P6JAX7"/>
<proteinExistence type="predicted"/>
<name>A0A9P6JAX7_MORAP</name>
<reference evidence="4" key="1">
    <citation type="journal article" date="2020" name="Fungal Divers.">
        <title>Resolving the Mortierellaceae phylogeny through synthesis of multi-gene phylogenetics and phylogenomics.</title>
        <authorList>
            <person name="Vandepol N."/>
            <person name="Liber J."/>
            <person name="Desiro A."/>
            <person name="Na H."/>
            <person name="Kennedy M."/>
            <person name="Barry K."/>
            <person name="Grigoriev I.V."/>
            <person name="Miller A.N."/>
            <person name="O'Donnell K."/>
            <person name="Stajich J.E."/>
            <person name="Bonito G."/>
        </authorList>
    </citation>
    <scope>NUCLEOTIDE SEQUENCE</scope>
    <source>
        <strain evidence="4">CK1249</strain>
    </source>
</reference>
<feature type="region of interest" description="Disordered" evidence="1">
    <location>
        <begin position="733"/>
        <end position="752"/>
    </location>
</feature>
<sequence length="826" mass="92573">MSKNVSEAQTSYHNVPISDSGAKIPQHIKEVDRNQKLKFFECLQALMKGRLPTNEQIDHFLAMAQNSPALEARAHMLSADGRSLYQDFQELMRTTRGIVFEKNEQELFQNFIYHCTLASDTAPQNVQAPNLNVGVSANSARKEGKETLDSLVAVAKLVTTNSDFRSILNELFQLAREVLTEGADKLGQSAQTAGDRLTAKSNEFSQQASTATQSGGSRLQEGIFRANEAVQDVVGNAQDDPATTYHGTRDDIVQQSHAGMDSAKRQAANMKANMAKQTEDLKGKAHAQAIETQHNLTNYANTKMPPERRNALIERLKAIVGQIQANPQYQAAIDSIMGLAGTWRQRAQGPAGNVSAEASKVIRDPNVEAAIIEFKVILQRWAQGYSLDPMIAIIQNMWYKTKTDPELSRYVDNVSAFMNKAVREPNYVTSQSINSDATALIDNGQMLLNQRYKPDTDALFQEGQIFFDKLNNDPKSKEVSANFQRFANHLFYDKHGKLTFKPHLFDDFRYVLLPAMMESFQFIPIPRIEYSDLKVDLMFDNMILTSTDLLPRLFEVNMNNTMRMVPRGNANRSLDANKHEFNMTIQGVEANIRDVDYYVKTKEGFRFKDRGLADILINRKGMDIFVKGRKSAEDSEVPSLITVDDVKVKIHSLSIKMRKSQHSLLYTFAQPFIKTVVRNAIAHALEAQIREALTSGDKAVATSIRDTRIKTGKNTFGALVDSATSFVTSKVKPDEKTKAMNERKKNQGHYNRTSRVIFDQDGLCVLDPVKHMELKIGQPLHEDPNVMASMPVAAPWVSPAFDMKDITLKGQEHLPGMRRTPGTLAM</sequence>
<organism evidence="4 5">
    <name type="scientific">Mortierella alpina</name>
    <name type="common">Oleaginous fungus</name>
    <name type="synonym">Mortierella renispora</name>
    <dbReference type="NCBI Taxonomy" id="64518"/>
    <lineage>
        <taxon>Eukaryota</taxon>
        <taxon>Fungi</taxon>
        <taxon>Fungi incertae sedis</taxon>
        <taxon>Mucoromycota</taxon>
        <taxon>Mortierellomycotina</taxon>
        <taxon>Mortierellomycetes</taxon>
        <taxon>Mortierellales</taxon>
        <taxon>Mortierellaceae</taxon>
        <taxon>Mortierella</taxon>
    </lineage>
</organism>
<gene>
    <name evidence="4" type="ORF">BGZ70_003118</name>
</gene>
<dbReference type="InterPro" id="IPR045967">
    <property type="entry name" value="HAM1-like_N"/>
</dbReference>
<dbReference type="Gene3D" id="1.20.120.20">
    <property type="entry name" value="Apolipoprotein"/>
    <property type="match status" value="1"/>
</dbReference>
<comment type="caution">
    <text evidence="4">The sequence shown here is derived from an EMBL/GenBank/DDBJ whole genome shotgun (WGS) entry which is preliminary data.</text>
</comment>
<evidence type="ECO:0000256" key="1">
    <source>
        <dbReference type="SAM" id="MobiDB-lite"/>
    </source>
</evidence>
<evidence type="ECO:0000259" key="3">
    <source>
        <dbReference type="Pfam" id="PF19343"/>
    </source>
</evidence>
<dbReference type="PANTHER" id="PTHR31138:SF1">
    <property type="entry name" value="PDZ DOMAIN-CONTAINING PROTEIN"/>
    <property type="match status" value="1"/>
</dbReference>
<dbReference type="EMBL" id="JAAAHY010000181">
    <property type="protein sequence ID" value="KAF9966158.1"/>
    <property type="molecule type" value="Genomic_DNA"/>
</dbReference>
<dbReference type="OrthoDB" id="19394at2759"/>
<accession>A0A9P6JAX7</accession>
<dbReference type="Proteomes" id="UP000738359">
    <property type="component" value="Unassembled WGS sequence"/>
</dbReference>
<dbReference type="Gene3D" id="3.15.10.10">
    <property type="entry name" value="Bactericidal permeability-increasing protein, domain 1"/>
    <property type="match status" value="1"/>
</dbReference>